<evidence type="ECO:0000259" key="3">
    <source>
        <dbReference type="Pfam" id="PF07859"/>
    </source>
</evidence>
<feature type="transmembrane region" description="Helical" evidence="2">
    <location>
        <begin position="49"/>
        <end position="70"/>
    </location>
</feature>
<sequence length="301" mass="33030">MQKAMELQLNQGGLEDVDETEIEIPMRDGHQNKAIVFKDKRATNSRRPLIVLVYGGGFMAGTIVQLSFVAQPLARLYGATVVSVSYRLSPEHKFPIPPNDVWDNIEWLSRNATSLGADPLAGFVIGGASAGANLAAVAIQKAVKTKLSPPVTGYWSFVPFLLEEEIVPEKYAGFYIARKQNACAPGLDDASIKEAIKNYQFDVKSPDFSPFNDPASFSGLPRTYVQACGLDPVRDDAIIYAKTLADHEVECKLDVYPGVPHGFEGQFTTLKSARQYRIDTLANFGWLLGATPEMQDIENLV</sequence>
<feature type="domain" description="Alpha/beta hydrolase fold-3" evidence="3">
    <location>
        <begin position="51"/>
        <end position="263"/>
    </location>
</feature>
<gene>
    <name evidence="4" type="ORF">BJX66DRAFT_316633</name>
</gene>
<dbReference type="InterPro" id="IPR050300">
    <property type="entry name" value="GDXG_lipolytic_enzyme"/>
</dbReference>
<dbReference type="PANTHER" id="PTHR48081">
    <property type="entry name" value="AB HYDROLASE SUPERFAMILY PROTEIN C4A8.06C"/>
    <property type="match status" value="1"/>
</dbReference>
<evidence type="ECO:0000313" key="4">
    <source>
        <dbReference type="EMBL" id="KAL2784466.1"/>
    </source>
</evidence>
<keyword evidence="2" id="KW-1133">Transmembrane helix</keyword>
<dbReference type="EMBL" id="JBFTWV010000179">
    <property type="protein sequence ID" value="KAL2784466.1"/>
    <property type="molecule type" value="Genomic_DNA"/>
</dbReference>
<keyword evidence="2" id="KW-0472">Membrane</keyword>
<dbReference type="PANTHER" id="PTHR48081:SF8">
    <property type="entry name" value="ALPHA_BETA HYDROLASE FOLD-3 DOMAIN-CONTAINING PROTEIN-RELATED"/>
    <property type="match status" value="1"/>
</dbReference>
<keyword evidence="2" id="KW-0812">Transmembrane</keyword>
<name>A0ABR4FMG5_9EURO</name>
<evidence type="ECO:0000313" key="5">
    <source>
        <dbReference type="Proteomes" id="UP001610563"/>
    </source>
</evidence>
<dbReference type="InterPro" id="IPR013094">
    <property type="entry name" value="AB_hydrolase_3"/>
</dbReference>
<accession>A0ABR4FMG5</accession>
<organism evidence="4 5">
    <name type="scientific">Aspergillus keveii</name>
    <dbReference type="NCBI Taxonomy" id="714993"/>
    <lineage>
        <taxon>Eukaryota</taxon>
        <taxon>Fungi</taxon>
        <taxon>Dikarya</taxon>
        <taxon>Ascomycota</taxon>
        <taxon>Pezizomycotina</taxon>
        <taxon>Eurotiomycetes</taxon>
        <taxon>Eurotiomycetidae</taxon>
        <taxon>Eurotiales</taxon>
        <taxon>Aspergillaceae</taxon>
        <taxon>Aspergillus</taxon>
        <taxon>Aspergillus subgen. Nidulantes</taxon>
    </lineage>
</organism>
<keyword evidence="1 4" id="KW-0378">Hydrolase</keyword>
<dbReference type="Pfam" id="PF07859">
    <property type="entry name" value="Abhydrolase_3"/>
    <property type="match status" value="1"/>
</dbReference>
<dbReference type="InterPro" id="IPR029058">
    <property type="entry name" value="AB_hydrolase_fold"/>
</dbReference>
<dbReference type="GO" id="GO:0016787">
    <property type="term" value="F:hydrolase activity"/>
    <property type="evidence" value="ECO:0007669"/>
    <property type="project" value="UniProtKB-KW"/>
</dbReference>
<dbReference type="Gene3D" id="3.40.50.1820">
    <property type="entry name" value="alpha/beta hydrolase"/>
    <property type="match status" value="1"/>
</dbReference>
<dbReference type="SUPFAM" id="SSF53474">
    <property type="entry name" value="alpha/beta-Hydrolases"/>
    <property type="match status" value="1"/>
</dbReference>
<comment type="caution">
    <text evidence="4">The sequence shown here is derived from an EMBL/GenBank/DDBJ whole genome shotgun (WGS) entry which is preliminary data.</text>
</comment>
<protein>
    <submittedName>
        <fullName evidence="4">Alpha/Beta hydrolase protein</fullName>
    </submittedName>
</protein>
<keyword evidence="5" id="KW-1185">Reference proteome</keyword>
<proteinExistence type="predicted"/>
<evidence type="ECO:0000256" key="2">
    <source>
        <dbReference type="SAM" id="Phobius"/>
    </source>
</evidence>
<evidence type="ECO:0000256" key="1">
    <source>
        <dbReference type="ARBA" id="ARBA00022801"/>
    </source>
</evidence>
<dbReference type="Proteomes" id="UP001610563">
    <property type="component" value="Unassembled WGS sequence"/>
</dbReference>
<reference evidence="4 5" key="1">
    <citation type="submission" date="2024-07" db="EMBL/GenBank/DDBJ databases">
        <title>Section-level genome sequencing and comparative genomics of Aspergillus sections Usti and Cavernicolus.</title>
        <authorList>
            <consortium name="Lawrence Berkeley National Laboratory"/>
            <person name="Nybo J.L."/>
            <person name="Vesth T.C."/>
            <person name="Theobald S."/>
            <person name="Frisvad J.C."/>
            <person name="Larsen T.O."/>
            <person name="Kjaerboelling I."/>
            <person name="Rothschild-Mancinelli K."/>
            <person name="Lyhne E.K."/>
            <person name="Kogle M.E."/>
            <person name="Barry K."/>
            <person name="Clum A."/>
            <person name="Na H."/>
            <person name="Ledsgaard L."/>
            <person name="Lin J."/>
            <person name="Lipzen A."/>
            <person name="Kuo A."/>
            <person name="Riley R."/>
            <person name="Mondo S."/>
            <person name="Labutti K."/>
            <person name="Haridas S."/>
            <person name="Pangalinan J."/>
            <person name="Salamov A.A."/>
            <person name="Simmons B.A."/>
            <person name="Magnuson J.K."/>
            <person name="Chen J."/>
            <person name="Drula E."/>
            <person name="Henrissat B."/>
            <person name="Wiebenga A."/>
            <person name="Lubbers R.J."/>
            <person name="Gomes A.C."/>
            <person name="Makela M.R."/>
            <person name="Stajich J."/>
            <person name="Grigoriev I.V."/>
            <person name="Mortensen U.H."/>
            <person name="De Vries R.P."/>
            <person name="Baker S.E."/>
            <person name="Andersen M.R."/>
        </authorList>
    </citation>
    <scope>NUCLEOTIDE SEQUENCE [LARGE SCALE GENOMIC DNA]</scope>
    <source>
        <strain evidence="4 5">CBS 209.92</strain>
    </source>
</reference>